<keyword evidence="2 4" id="KW-0813">Transport</keyword>
<comment type="caution">
    <text evidence="8">The sequence shown here is derived from an EMBL/GenBank/DDBJ whole genome shotgun (WGS) entry which is preliminary data.</text>
</comment>
<evidence type="ECO:0000313" key="9">
    <source>
        <dbReference type="Proteomes" id="UP000682111"/>
    </source>
</evidence>
<dbReference type="Pfam" id="PF01297">
    <property type="entry name" value="ZnuA"/>
    <property type="match status" value="2"/>
</dbReference>
<dbReference type="GO" id="GO:0030001">
    <property type="term" value="P:metal ion transport"/>
    <property type="evidence" value="ECO:0007669"/>
    <property type="project" value="InterPro"/>
</dbReference>
<accession>A0A919WJ33</accession>
<dbReference type="GO" id="GO:0007155">
    <property type="term" value="P:cell adhesion"/>
    <property type="evidence" value="ECO:0007669"/>
    <property type="project" value="InterPro"/>
</dbReference>
<dbReference type="EMBL" id="BORC01000004">
    <property type="protein sequence ID" value="GIN62642.1"/>
    <property type="molecule type" value="Genomic_DNA"/>
</dbReference>
<evidence type="ECO:0008006" key="10">
    <source>
        <dbReference type="Google" id="ProtNLM"/>
    </source>
</evidence>
<feature type="chain" id="PRO_5039499268" description="Mn2+/Zn2+ ABC transporter substrate-binding protein" evidence="7">
    <location>
        <begin position="22"/>
        <end position="551"/>
    </location>
</feature>
<evidence type="ECO:0000256" key="3">
    <source>
        <dbReference type="ARBA" id="ARBA00022729"/>
    </source>
</evidence>
<evidence type="ECO:0000313" key="8">
    <source>
        <dbReference type="EMBL" id="GIN62642.1"/>
    </source>
</evidence>
<dbReference type="Proteomes" id="UP000682111">
    <property type="component" value="Unassembled WGS sequence"/>
</dbReference>
<dbReference type="SUPFAM" id="SSF53807">
    <property type="entry name" value="Helical backbone' metal receptor"/>
    <property type="match status" value="2"/>
</dbReference>
<dbReference type="PROSITE" id="PS51257">
    <property type="entry name" value="PROKAR_LIPOPROTEIN"/>
    <property type="match status" value="1"/>
</dbReference>
<sequence>MKKNRLLAISLILIVSTFLFGCQKEENSSDKKISVVTSFYPMYEFAQQVGGERADVTLMVSAGEDAHHYEPSAKDVARVNEADVFVYSSEEMEHWVDSLLKTTENDKLVVARTADGVDSGHNHGEYEHDHGDHEHDAQLEGGENVEIHGVADHYHTGDIVKLTAELEGNVDYEHWHWYTRANADEEWVTVPNQGGPQFEYEATGESFEVQAVLFDDAHNEYAKSAPVEIVINDHGHDHDDKADHEHGNEAEHDESHDHEHGEEDGHDHGHGAEDEHHEHGNDAAAGTIEIVGRADHYHTGDVVTLVAELKEEVDYEHWHWYTRTSENEEWEVVSGQESDHFEYKTTGESFEIMAVLYDDDHHTFAESEPIAIVIDDHENHDPHIWLDPVLAQEQVKVIRDAFIEADPDGKEVYEKNAEAFIHELQALHEEYEAALKDAKERVFVVQHQAFGYLAKRYDLEQIAVGGLSTEVEPSPSRIAEIGELVKEYGVPVIYYQQGANSAIAETVANETGTKTAILYDLEVLSKELQEKDLGYVEAMRENLKSLQLSVQ</sequence>
<evidence type="ECO:0000256" key="4">
    <source>
        <dbReference type="RuleBase" id="RU003512"/>
    </source>
</evidence>
<keyword evidence="9" id="KW-1185">Reference proteome</keyword>
<organism evidence="8 9">
    <name type="scientific">Robertmurraya siralis</name>
    <dbReference type="NCBI Taxonomy" id="77777"/>
    <lineage>
        <taxon>Bacteria</taxon>
        <taxon>Bacillati</taxon>
        <taxon>Bacillota</taxon>
        <taxon>Bacilli</taxon>
        <taxon>Bacillales</taxon>
        <taxon>Bacillaceae</taxon>
        <taxon>Robertmurraya</taxon>
    </lineage>
</organism>
<feature type="region of interest" description="Disordered" evidence="6">
    <location>
        <begin position="116"/>
        <end position="135"/>
    </location>
</feature>
<evidence type="ECO:0000256" key="7">
    <source>
        <dbReference type="SAM" id="SignalP"/>
    </source>
</evidence>
<evidence type="ECO:0000256" key="5">
    <source>
        <dbReference type="SAM" id="Coils"/>
    </source>
</evidence>
<comment type="similarity">
    <text evidence="1 4">Belongs to the bacterial solute-binding protein 9 family.</text>
</comment>
<dbReference type="Gene3D" id="3.40.50.1980">
    <property type="entry name" value="Nitrogenase molybdenum iron protein domain"/>
    <property type="match status" value="3"/>
</dbReference>
<feature type="coiled-coil region" evidence="5">
    <location>
        <begin position="410"/>
        <end position="441"/>
    </location>
</feature>
<feature type="compositionally biased region" description="Basic and acidic residues" evidence="6">
    <location>
        <begin position="118"/>
        <end position="135"/>
    </location>
</feature>
<dbReference type="RefSeq" id="WP_212933892.1">
    <property type="nucleotide sequence ID" value="NZ_BORC01000004.1"/>
</dbReference>
<protein>
    <recommendedName>
        <fullName evidence="10">Mn2+/Zn2+ ABC transporter substrate-binding protein</fullName>
    </recommendedName>
</protein>
<evidence type="ECO:0000256" key="2">
    <source>
        <dbReference type="ARBA" id="ARBA00022448"/>
    </source>
</evidence>
<name>A0A919WJ33_9BACI</name>
<dbReference type="PANTHER" id="PTHR42953:SF3">
    <property type="entry name" value="HIGH-AFFINITY ZINC UPTAKE SYSTEM PROTEIN ZNUA"/>
    <property type="match status" value="1"/>
</dbReference>
<reference evidence="8" key="1">
    <citation type="submission" date="2021-03" db="EMBL/GenBank/DDBJ databases">
        <title>Antimicrobial resistance genes in bacteria isolated from Japanese honey, and their potential for conferring macrolide and lincosamide resistance in the American foulbrood pathogen Paenibacillus larvae.</title>
        <authorList>
            <person name="Okamoto M."/>
            <person name="Kumagai M."/>
            <person name="Kanamori H."/>
            <person name="Takamatsu D."/>
        </authorList>
    </citation>
    <scope>NUCLEOTIDE SEQUENCE</scope>
    <source>
        <strain evidence="8">J27TS8</strain>
    </source>
</reference>
<dbReference type="InterPro" id="IPR006128">
    <property type="entry name" value="Lipoprotein_PsaA-like"/>
</dbReference>
<dbReference type="GO" id="GO:0046872">
    <property type="term" value="F:metal ion binding"/>
    <property type="evidence" value="ECO:0007669"/>
    <property type="project" value="InterPro"/>
</dbReference>
<keyword evidence="3 7" id="KW-0732">Signal</keyword>
<evidence type="ECO:0000256" key="1">
    <source>
        <dbReference type="ARBA" id="ARBA00011028"/>
    </source>
</evidence>
<dbReference type="PANTHER" id="PTHR42953">
    <property type="entry name" value="HIGH-AFFINITY ZINC UPTAKE SYSTEM PROTEIN ZNUA-RELATED"/>
    <property type="match status" value="1"/>
</dbReference>
<dbReference type="InterPro" id="IPR050492">
    <property type="entry name" value="Bact_metal-bind_prot9"/>
</dbReference>
<proteinExistence type="inferred from homology"/>
<gene>
    <name evidence="8" type="ORF">J27TS8_26350</name>
</gene>
<feature type="region of interest" description="Disordered" evidence="6">
    <location>
        <begin position="233"/>
        <end position="280"/>
    </location>
</feature>
<evidence type="ECO:0000256" key="6">
    <source>
        <dbReference type="SAM" id="MobiDB-lite"/>
    </source>
</evidence>
<dbReference type="PRINTS" id="PR00690">
    <property type="entry name" value="ADHESNFAMILY"/>
</dbReference>
<keyword evidence="5" id="KW-0175">Coiled coil</keyword>
<dbReference type="AlphaFoldDB" id="A0A919WJ33"/>
<dbReference type="InterPro" id="IPR006127">
    <property type="entry name" value="ZnuA-like"/>
</dbReference>
<feature type="signal peptide" evidence="7">
    <location>
        <begin position="1"/>
        <end position="21"/>
    </location>
</feature>